<name>A0A6C0UJE9_9EURY</name>
<feature type="compositionally biased region" description="Basic and acidic residues" evidence="1">
    <location>
        <begin position="220"/>
        <end position="230"/>
    </location>
</feature>
<dbReference type="AlphaFoldDB" id="A0A6C0UJE9"/>
<protein>
    <recommendedName>
        <fullName evidence="2">C2H2-type domain-containing protein</fullName>
    </recommendedName>
</protein>
<gene>
    <name evidence="3" type="ORF">G3I44_14105</name>
</gene>
<dbReference type="Proteomes" id="UP000465846">
    <property type="component" value="Chromosome"/>
</dbReference>
<dbReference type="RefSeq" id="WP_163487100.1">
    <property type="nucleotide sequence ID" value="NZ_CP048739.1"/>
</dbReference>
<organism evidence="3 4">
    <name type="scientific">Halogeometricum borinquense</name>
    <dbReference type="NCBI Taxonomy" id="60847"/>
    <lineage>
        <taxon>Archaea</taxon>
        <taxon>Methanobacteriati</taxon>
        <taxon>Methanobacteriota</taxon>
        <taxon>Stenosarchaea group</taxon>
        <taxon>Halobacteria</taxon>
        <taxon>Halobacteriales</taxon>
        <taxon>Haloferacaceae</taxon>
        <taxon>Halogeometricum</taxon>
    </lineage>
</organism>
<feature type="compositionally biased region" description="Acidic residues" evidence="1">
    <location>
        <begin position="80"/>
        <end position="90"/>
    </location>
</feature>
<reference evidence="3 4" key="1">
    <citation type="submission" date="2020-02" db="EMBL/GenBank/DDBJ databases">
        <title>Whole genome sequence of Halogeometricum borinquense strain wsp4.</title>
        <authorList>
            <person name="Verma D.K."/>
            <person name="Gopal K."/>
            <person name="Prasad E.S."/>
        </authorList>
    </citation>
    <scope>NUCLEOTIDE SEQUENCE [LARGE SCALE GENOMIC DNA]</scope>
    <source>
        <strain evidence="4">wsp4</strain>
    </source>
</reference>
<accession>A0A6C0UJE9</accession>
<dbReference type="EMBL" id="CP048739">
    <property type="protein sequence ID" value="QIB75320.1"/>
    <property type="molecule type" value="Genomic_DNA"/>
</dbReference>
<sequence>MTAEEEPVISGTLTDEITYEEIGRLQDALNEAGFETKVSFGSSTFDVLRSEEYERSDEQSAAADESEEPASSEHVKSDEPDPAPEPESEESVGKEPVENDGEPEPERVLPSPSDYIDAMAGNGWMTTGEIVEAAGVTDPTQSDKQRFHNIKHDHLDFGSRLEDRPDPADKRRKQYRLTEEAEEQDGGEDSPSPIGGEPEAPLPDSLPGDADTDEAAAPADLRDELEAEKTEVEDDPDEVKTYECRDDECDDRFDHQRTREEHEKEEHGRDYSLQRTRTEMSTILEVVDENATGEYLCYPCAVTFSKASEAKTHEISVHQPEDVNALKMLTKDEFEPRWLLLYDTNGVDWVHPKEREAKKACVVRILSEAAAPLDRADIRNETDMTNREIQAVLDELVDDDQIVKDVPSGLSEDSSPVYSLVPEKQEVAM</sequence>
<evidence type="ECO:0000313" key="3">
    <source>
        <dbReference type="EMBL" id="QIB75320.1"/>
    </source>
</evidence>
<feature type="region of interest" description="Disordered" evidence="1">
    <location>
        <begin position="37"/>
        <end position="244"/>
    </location>
</feature>
<proteinExistence type="predicted"/>
<evidence type="ECO:0000256" key="1">
    <source>
        <dbReference type="SAM" id="MobiDB-lite"/>
    </source>
</evidence>
<feature type="compositionally biased region" description="Basic and acidic residues" evidence="1">
    <location>
        <begin position="141"/>
        <end position="169"/>
    </location>
</feature>
<dbReference type="PROSITE" id="PS50157">
    <property type="entry name" value="ZINC_FINGER_C2H2_2"/>
    <property type="match status" value="2"/>
</dbReference>
<evidence type="ECO:0000313" key="4">
    <source>
        <dbReference type="Proteomes" id="UP000465846"/>
    </source>
</evidence>
<feature type="domain" description="C2H2-type" evidence="2">
    <location>
        <begin position="295"/>
        <end position="323"/>
    </location>
</feature>
<evidence type="ECO:0000259" key="2">
    <source>
        <dbReference type="PROSITE" id="PS50157"/>
    </source>
</evidence>
<dbReference type="GeneID" id="44080556"/>
<feature type="domain" description="C2H2-type" evidence="2">
    <location>
        <begin position="242"/>
        <end position="272"/>
    </location>
</feature>
<dbReference type="InterPro" id="IPR013087">
    <property type="entry name" value="Znf_C2H2_type"/>
</dbReference>
<dbReference type="PROSITE" id="PS00028">
    <property type="entry name" value="ZINC_FINGER_C2H2_1"/>
    <property type="match status" value="2"/>
</dbReference>
<feature type="compositionally biased region" description="Basic and acidic residues" evidence="1">
    <location>
        <begin position="48"/>
        <end position="58"/>
    </location>
</feature>